<evidence type="ECO:0000313" key="2">
    <source>
        <dbReference type="Proteomes" id="UP000030645"/>
    </source>
</evidence>
<keyword evidence="2" id="KW-1185">Reference proteome</keyword>
<evidence type="ECO:0000313" key="1">
    <source>
        <dbReference type="EMBL" id="EXC16743.1"/>
    </source>
</evidence>
<organism evidence="1 2">
    <name type="scientific">Morus notabilis</name>
    <dbReference type="NCBI Taxonomy" id="981085"/>
    <lineage>
        <taxon>Eukaryota</taxon>
        <taxon>Viridiplantae</taxon>
        <taxon>Streptophyta</taxon>
        <taxon>Embryophyta</taxon>
        <taxon>Tracheophyta</taxon>
        <taxon>Spermatophyta</taxon>
        <taxon>Magnoliopsida</taxon>
        <taxon>eudicotyledons</taxon>
        <taxon>Gunneridae</taxon>
        <taxon>Pentapetalae</taxon>
        <taxon>rosids</taxon>
        <taxon>fabids</taxon>
        <taxon>Rosales</taxon>
        <taxon>Moraceae</taxon>
        <taxon>Moreae</taxon>
        <taxon>Morus</taxon>
    </lineage>
</organism>
<dbReference type="EMBL" id="KE345800">
    <property type="protein sequence ID" value="EXC16743.1"/>
    <property type="molecule type" value="Genomic_DNA"/>
</dbReference>
<proteinExistence type="predicted"/>
<accession>W9S899</accession>
<dbReference type="Proteomes" id="UP000030645">
    <property type="component" value="Unassembled WGS sequence"/>
</dbReference>
<dbReference type="AlphaFoldDB" id="W9S899"/>
<name>W9S899_9ROSA</name>
<gene>
    <name evidence="1" type="ORF">L484_013323</name>
</gene>
<protein>
    <submittedName>
        <fullName evidence="1">Uncharacterized protein</fullName>
    </submittedName>
</protein>
<reference evidence="2" key="1">
    <citation type="submission" date="2013-01" db="EMBL/GenBank/DDBJ databases">
        <title>Draft Genome Sequence of a Mulberry Tree, Morus notabilis C.K. Schneid.</title>
        <authorList>
            <person name="He N."/>
            <person name="Zhao S."/>
        </authorList>
    </citation>
    <scope>NUCLEOTIDE SEQUENCE</scope>
</reference>
<sequence>MENGPDSKLETKALSPSIPPTAQLSPLSILERLLYYIHPFIFVPISFSTVDKSIQRLLNPFISPI</sequence>